<dbReference type="Proteomes" id="UP000243542">
    <property type="component" value="Unassembled WGS sequence"/>
</dbReference>
<keyword evidence="1" id="KW-0812">Transmembrane</keyword>
<evidence type="ECO:0000256" key="1">
    <source>
        <dbReference type="SAM" id="Phobius"/>
    </source>
</evidence>
<dbReference type="RefSeq" id="WP_098514615.1">
    <property type="nucleotide sequence ID" value="NZ_JBIAKZ010000054.1"/>
</dbReference>
<evidence type="ECO:0000313" key="3">
    <source>
        <dbReference type="Proteomes" id="UP000243542"/>
    </source>
</evidence>
<feature type="transmembrane region" description="Helical" evidence="1">
    <location>
        <begin position="130"/>
        <end position="151"/>
    </location>
</feature>
<name>A0A2A9FHZ3_9PSEU</name>
<gene>
    <name evidence="2" type="ORF">ATK36_6259</name>
</gene>
<comment type="caution">
    <text evidence="2">The sequence shown here is derived from an EMBL/GenBank/DDBJ whole genome shotgun (WGS) entry which is preliminary data.</text>
</comment>
<accession>A0A2A9FHZ3</accession>
<protein>
    <submittedName>
        <fullName evidence="2">Uncharacterized protein</fullName>
    </submittedName>
</protein>
<keyword evidence="3" id="KW-1185">Reference proteome</keyword>
<reference evidence="2 3" key="1">
    <citation type="submission" date="2017-10" db="EMBL/GenBank/DDBJ databases">
        <title>Sequencing the genomes of 1000 actinobacteria strains.</title>
        <authorList>
            <person name="Klenk H.-P."/>
        </authorList>
    </citation>
    <scope>NUCLEOTIDE SEQUENCE [LARGE SCALE GENOMIC DNA]</scope>
    <source>
        <strain evidence="2 3">DSM 46092</strain>
    </source>
</reference>
<organism evidence="2 3">
    <name type="scientific">Amycolatopsis sulphurea</name>
    <dbReference type="NCBI Taxonomy" id="76022"/>
    <lineage>
        <taxon>Bacteria</taxon>
        <taxon>Bacillati</taxon>
        <taxon>Actinomycetota</taxon>
        <taxon>Actinomycetes</taxon>
        <taxon>Pseudonocardiales</taxon>
        <taxon>Pseudonocardiaceae</taxon>
        <taxon>Amycolatopsis</taxon>
    </lineage>
</organism>
<sequence>MAEDEDEPYPSLPVVRAELDVELGLLERRSTAVDTKAGLVLGFAGVLVGLTKDVQTWITVAGQVLAVVAAVLAILGFLPRYGGAVNPMTLRQKYLTTDKAATELAVLDTRLLLKEQDEAALRVKARRVRAAVVLLVLAIAVVVANSAVHLVRAGG</sequence>
<feature type="transmembrane region" description="Helical" evidence="1">
    <location>
        <begin position="57"/>
        <end position="78"/>
    </location>
</feature>
<dbReference type="AlphaFoldDB" id="A0A2A9FHZ3"/>
<keyword evidence="1" id="KW-0472">Membrane</keyword>
<keyword evidence="1" id="KW-1133">Transmembrane helix</keyword>
<proteinExistence type="predicted"/>
<dbReference type="EMBL" id="PDJK01000002">
    <property type="protein sequence ID" value="PFG50994.1"/>
    <property type="molecule type" value="Genomic_DNA"/>
</dbReference>
<evidence type="ECO:0000313" key="2">
    <source>
        <dbReference type="EMBL" id="PFG50994.1"/>
    </source>
</evidence>